<feature type="compositionally biased region" description="Polar residues" evidence="16">
    <location>
        <begin position="1"/>
        <end position="14"/>
    </location>
</feature>
<evidence type="ECO:0000313" key="17">
    <source>
        <dbReference type="EMBL" id="MCH8615693.1"/>
    </source>
</evidence>
<name>A0ABS9VLS6_9SPHN</name>
<comment type="function">
    <text evidence="11">Component of the F(0) channel, it forms part of the peripheral stalk, linking F(1) to F(0). The b'-subunit is a diverged and duplicated form of b found in plants and photosynthetic bacteria.</text>
</comment>
<keyword evidence="7 13" id="KW-0406">Ion transport</keyword>
<accession>A0ABS9VLS6</accession>
<evidence type="ECO:0000256" key="16">
    <source>
        <dbReference type="SAM" id="MobiDB-lite"/>
    </source>
</evidence>
<evidence type="ECO:0000256" key="14">
    <source>
        <dbReference type="RuleBase" id="RU003848"/>
    </source>
</evidence>
<evidence type="ECO:0000256" key="9">
    <source>
        <dbReference type="ARBA" id="ARBA00023310"/>
    </source>
</evidence>
<evidence type="ECO:0000256" key="7">
    <source>
        <dbReference type="ARBA" id="ARBA00023065"/>
    </source>
</evidence>
<evidence type="ECO:0000256" key="13">
    <source>
        <dbReference type="HAMAP-Rule" id="MF_01398"/>
    </source>
</evidence>
<dbReference type="Proteomes" id="UP001203058">
    <property type="component" value="Unassembled WGS sequence"/>
</dbReference>
<dbReference type="PANTHER" id="PTHR33445:SF1">
    <property type="entry name" value="ATP SYNTHASE SUBUNIT B"/>
    <property type="match status" value="1"/>
</dbReference>
<comment type="caution">
    <text evidence="17">The sequence shown here is derived from an EMBL/GenBank/DDBJ whole genome shotgun (WGS) entry which is preliminary data.</text>
</comment>
<dbReference type="RefSeq" id="WP_241446528.1">
    <property type="nucleotide sequence ID" value="NZ_JAKZHW010000001.1"/>
</dbReference>
<keyword evidence="4 13" id="KW-0812">Transmembrane</keyword>
<keyword evidence="8 13" id="KW-0472">Membrane</keyword>
<keyword evidence="3 13" id="KW-0138">CF(0)</keyword>
<sequence length="185" mass="19609">MANAHPTTVATVEQGSGPAPEHEAEGGLISAPFFISLAMVVIIVALVWKKVPAAIGKALDDKIDVIRKQLAEAESLRKDAEALKAEYEAKAKAADTEAAAIVDQARHEADSIVAQAKQNAEALVERRQRMAEDKIAAEERAAVDQLRAAAANAAREAAVRIIRERVDATADEALVGDAIRSIGSR</sequence>
<keyword evidence="9 13" id="KW-0066">ATP synthesis</keyword>
<keyword evidence="5 13" id="KW-0375">Hydrogen ion transport</keyword>
<keyword evidence="6 13" id="KW-1133">Transmembrane helix</keyword>
<evidence type="ECO:0000256" key="8">
    <source>
        <dbReference type="ARBA" id="ARBA00023136"/>
    </source>
</evidence>
<comment type="subcellular location">
    <subcellularLocation>
        <location evidence="13">Cell membrane</location>
        <topology evidence="13">Single-pass membrane protein</topology>
    </subcellularLocation>
    <subcellularLocation>
        <location evidence="12">Endomembrane system</location>
        <topology evidence="12">Single-pass membrane protein</topology>
    </subcellularLocation>
</comment>
<evidence type="ECO:0000256" key="3">
    <source>
        <dbReference type="ARBA" id="ARBA00022547"/>
    </source>
</evidence>
<reference evidence="17 18" key="1">
    <citation type="submission" date="2022-03" db="EMBL/GenBank/DDBJ databases">
        <authorList>
            <person name="Jo J.-H."/>
            <person name="Im W.-T."/>
        </authorList>
    </citation>
    <scope>NUCLEOTIDE SEQUENCE [LARGE SCALE GENOMIC DNA]</scope>
    <source>
        <strain evidence="17 18">SM33</strain>
    </source>
</reference>
<evidence type="ECO:0000313" key="18">
    <source>
        <dbReference type="Proteomes" id="UP001203058"/>
    </source>
</evidence>
<dbReference type="CDD" id="cd06503">
    <property type="entry name" value="ATP-synt_Fo_b"/>
    <property type="match status" value="1"/>
</dbReference>
<dbReference type="Pfam" id="PF00430">
    <property type="entry name" value="ATP-synt_B"/>
    <property type="match status" value="1"/>
</dbReference>
<keyword evidence="15" id="KW-0175">Coiled coil</keyword>
<organism evidence="17 18">
    <name type="scientific">Sphingomonas telluris</name>
    <dbReference type="NCBI Taxonomy" id="2907998"/>
    <lineage>
        <taxon>Bacteria</taxon>
        <taxon>Pseudomonadati</taxon>
        <taxon>Pseudomonadota</taxon>
        <taxon>Alphaproteobacteria</taxon>
        <taxon>Sphingomonadales</taxon>
        <taxon>Sphingomonadaceae</taxon>
        <taxon>Sphingomonas</taxon>
    </lineage>
</organism>
<evidence type="ECO:0000256" key="15">
    <source>
        <dbReference type="SAM" id="Coils"/>
    </source>
</evidence>
<protein>
    <recommendedName>
        <fullName evidence="13">ATP synthase subunit b</fullName>
    </recommendedName>
    <alternativeName>
        <fullName evidence="13">ATP synthase F(0) sector subunit b</fullName>
    </alternativeName>
    <alternativeName>
        <fullName evidence="13">ATPase subunit I</fullName>
    </alternativeName>
    <alternativeName>
        <fullName evidence="13">F-type ATPase subunit b</fullName>
        <shortName evidence="13">F-ATPase subunit b</shortName>
    </alternativeName>
</protein>
<keyword evidence="2 13" id="KW-0813">Transport</keyword>
<comment type="function">
    <text evidence="10 13">F(1)F(0) ATP synthase produces ATP from ADP in the presence of a proton or sodium gradient. F-type ATPases consist of two structural domains, F(1) containing the extramembraneous catalytic core and F(0) containing the membrane proton channel, linked together by a central stalk and a peripheral stalk. During catalysis, ATP synthesis in the catalytic domain of F(1) is coupled via a rotary mechanism of the central stalk subunits to proton translocation.</text>
</comment>
<keyword evidence="13" id="KW-1003">Cell membrane</keyword>
<dbReference type="EMBL" id="JAKZHW010000001">
    <property type="protein sequence ID" value="MCH8615693.1"/>
    <property type="molecule type" value="Genomic_DNA"/>
</dbReference>
<evidence type="ECO:0000256" key="1">
    <source>
        <dbReference type="ARBA" id="ARBA00005513"/>
    </source>
</evidence>
<comment type="subunit">
    <text evidence="13">F-type ATPases have 2 components, F(1) - the catalytic core - and F(0) - the membrane proton channel. F(1) has five subunits: alpha(3), beta(3), gamma(1), delta(1), epsilon(1). F(0) has three main subunits: a(1), b(2) and c(10-14). The alpha and beta chains form an alternating ring which encloses part of the gamma chain. F(1) is attached to F(0) by a central stalk formed by the gamma and epsilon chains, while a peripheral stalk is formed by the delta and b chains.</text>
</comment>
<feature type="region of interest" description="Disordered" evidence="16">
    <location>
        <begin position="1"/>
        <end position="23"/>
    </location>
</feature>
<evidence type="ECO:0000256" key="2">
    <source>
        <dbReference type="ARBA" id="ARBA00022448"/>
    </source>
</evidence>
<dbReference type="HAMAP" id="MF_01398">
    <property type="entry name" value="ATP_synth_b_bprime"/>
    <property type="match status" value="1"/>
</dbReference>
<evidence type="ECO:0000256" key="12">
    <source>
        <dbReference type="ARBA" id="ARBA00037847"/>
    </source>
</evidence>
<dbReference type="InterPro" id="IPR002146">
    <property type="entry name" value="ATP_synth_b/b'su_bac/chlpt"/>
</dbReference>
<evidence type="ECO:0000256" key="10">
    <source>
        <dbReference type="ARBA" id="ARBA00025198"/>
    </source>
</evidence>
<gene>
    <name evidence="13" type="primary">atpF</name>
    <name evidence="17" type="ORF">LZ016_06210</name>
</gene>
<dbReference type="PANTHER" id="PTHR33445">
    <property type="entry name" value="ATP SYNTHASE SUBUNIT B', CHLOROPLASTIC"/>
    <property type="match status" value="1"/>
</dbReference>
<keyword evidence="18" id="KW-1185">Reference proteome</keyword>
<feature type="coiled-coil region" evidence="15">
    <location>
        <begin position="63"/>
        <end position="156"/>
    </location>
</feature>
<proteinExistence type="inferred from homology"/>
<dbReference type="InterPro" id="IPR050059">
    <property type="entry name" value="ATP_synthase_B_chain"/>
</dbReference>
<evidence type="ECO:0000256" key="4">
    <source>
        <dbReference type="ARBA" id="ARBA00022692"/>
    </source>
</evidence>
<feature type="transmembrane region" description="Helical" evidence="13">
    <location>
        <begin position="28"/>
        <end position="48"/>
    </location>
</feature>
<evidence type="ECO:0000256" key="11">
    <source>
        <dbReference type="ARBA" id="ARBA00025614"/>
    </source>
</evidence>
<evidence type="ECO:0000256" key="5">
    <source>
        <dbReference type="ARBA" id="ARBA00022781"/>
    </source>
</evidence>
<evidence type="ECO:0000256" key="6">
    <source>
        <dbReference type="ARBA" id="ARBA00022989"/>
    </source>
</evidence>
<comment type="similarity">
    <text evidence="1 13 14">Belongs to the ATPase B chain family.</text>
</comment>